<dbReference type="Gene3D" id="2.40.37.10">
    <property type="entry name" value="Lyase, Ornithine Decarboxylase, Chain A, domain 1"/>
    <property type="match status" value="1"/>
</dbReference>
<dbReference type="GO" id="GO:0033387">
    <property type="term" value="P:putrescine biosynthetic process from arginine, via ornithine"/>
    <property type="evidence" value="ECO:0007669"/>
    <property type="project" value="TreeGrafter"/>
</dbReference>
<dbReference type="GO" id="GO:0004586">
    <property type="term" value="F:ornithine decarboxylase activity"/>
    <property type="evidence" value="ECO:0007669"/>
    <property type="project" value="UniProtKB-EC"/>
</dbReference>
<dbReference type="EMBL" id="ML119665">
    <property type="protein sequence ID" value="RPA83370.1"/>
    <property type="molecule type" value="Genomic_DNA"/>
</dbReference>
<keyword evidence="4 10" id="KW-0663">Pyridoxal phosphate</keyword>
<proteinExistence type="inferred from homology"/>
<evidence type="ECO:0000256" key="10">
    <source>
        <dbReference type="PIRSR" id="PIRSR600183-50"/>
    </source>
</evidence>
<feature type="modified residue" description="N6-(pyridoxal phosphate)lysine" evidence="10">
    <location>
        <position position="61"/>
    </location>
</feature>
<sequence>MHKVHEQIRDAFMTRIDGVDVDTCDAGGEDPFFVVDLGEVYRQHLRWKKNLGRVEPFYAVKCNPDPAILRLMVKLGNGFDCASKAEIDMVLRAGGHPSKIIYAQPCKTNSYIRYAKSVGVSLMTFDNADELYKIKQLYPAARLVLRIETDDSQAACQLSCKFGAQKSSVRPLLETAASLGLQVVGVSFHVGSGNEDPNAYRKCLSDANDVFSAALDYGYKMEYLDIGGGFNSEDFEKVAANINRELDGMYMDRMMNDSDFKIIAEPGRYYVEMASSLAAHVIARRTINDQGVLSHMLYLNDGVYGNFSGIMYDHQRPLPRLLKSNGRCFYNYERTPSDRHYTKYSIWGPTCDGIDWISKKCFLPDDIKTGDWLYFTKMGAYTTASATAFNGFPNDHQHIYVYTEAAIAPWKDELELDVRQNGF</sequence>
<organism evidence="12 13">
    <name type="scientific">Ascobolus immersus RN42</name>
    <dbReference type="NCBI Taxonomy" id="1160509"/>
    <lineage>
        <taxon>Eukaryota</taxon>
        <taxon>Fungi</taxon>
        <taxon>Dikarya</taxon>
        <taxon>Ascomycota</taxon>
        <taxon>Pezizomycotina</taxon>
        <taxon>Pezizomycetes</taxon>
        <taxon>Pezizales</taxon>
        <taxon>Ascobolaceae</taxon>
        <taxon>Ascobolus</taxon>
    </lineage>
</organism>
<dbReference type="InterPro" id="IPR029066">
    <property type="entry name" value="PLP-binding_barrel"/>
</dbReference>
<dbReference type="Pfam" id="PF02784">
    <property type="entry name" value="Orn_Arg_deC_N"/>
    <property type="match status" value="1"/>
</dbReference>
<evidence type="ECO:0000313" key="13">
    <source>
        <dbReference type="Proteomes" id="UP000275078"/>
    </source>
</evidence>
<evidence type="ECO:0000256" key="5">
    <source>
        <dbReference type="ARBA" id="ARBA00023239"/>
    </source>
</evidence>
<dbReference type="PROSITE" id="PS00878">
    <property type="entry name" value="ODR_DC_2_1"/>
    <property type="match status" value="1"/>
</dbReference>
<keyword evidence="13" id="KW-1185">Reference proteome</keyword>
<keyword evidence="3" id="KW-0210">Decarboxylase</keyword>
<dbReference type="PANTHER" id="PTHR11482:SF6">
    <property type="entry name" value="ORNITHINE DECARBOXYLASE 1-RELATED"/>
    <property type="match status" value="1"/>
</dbReference>
<dbReference type="InterPro" id="IPR000183">
    <property type="entry name" value="Orn/DAP/Arg_de-COase"/>
</dbReference>
<dbReference type="AlphaFoldDB" id="A0A3N4IGU3"/>
<evidence type="ECO:0000256" key="1">
    <source>
        <dbReference type="ARBA" id="ARBA00001933"/>
    </source>
</evidence>
<evidence type="ECO:0000256" key="7">
    <source>
        <dbReference type="ARBA" id="ARBA00034138"/>
    </source>
</evidence>
<dbReference type="FunFam" id="3.20.20.10:FF:000005">
    <property type="entry name" value="Ornithine decarboxylase"/>
    <property type="match status" value="1"/>
</dbReference>
<dbReference type="STRING" id="1160509.A0A3N4IGU3"/>
<evidence type="ECO:0000256" key="6">
    <source>
        <dbReference type="ARBA" id="ARBA00034115"/>
    </source>
</evidence>
<comment type="subunit">
    <text evidence="8">Homodimer. Only the dimer is catalytically active, as the active sites are constructed of residues from both monomers.</text>
</comment>
<dbReference type="Gene3D" id="3.20.20.10">
    <property type="entry name" value="Alanine racemase"/>
    <property type="match status" value="1"/>
</dbReference>
<protein>
    <recommendedName>
        <fullName evidence="7">ornithine decarboxylase</fullName>
        <ecNumber evidence="7">4.1.1.17</ecNumber>
    </recommendedName>
</protein>
<name>A0A3N4IGU3_ASCIM</name>
<dbReference type="OrthoDB" id="5034579at2759"/>
<dbReference type="PRINTS" id="PR01182">
    <property type="entry name" value="ORNDCRBXLASE"/>
</dbReference>
<keyword evidence="5" id="KW-0456">Lyase</keyword>
<dbReference type="InterPro" id="IPR022653">
    <property type="entry name" value="De-COase2_pyr-phos_BS"/>
</dbReference>
<dbReference type="SUPFAM" id="SSF51419">
    <property type="entry name" value="PLP-binding barrel"/>
    <property type="match status" value="1"/>
</dbReference>
<evidence type="ECO:0000313" key="12">
    <source>
        <dbReference type="EMBL" id="RPA83370.1"/>
    </source>
</evidence>
<evidence type="ECO:0000256" key="2">
    <source>
        <dbReference type="ARBA" id="ARBA00008872"/>
    </source>
</evidence>
<evidence type="ECO:0000256" key="8">
    <source>
        <dbReference type="ARBA" id="ARBA00046672"/>
    </source>
</evidence>
<dbReference type="InterPro" id="IPR002433">
    <property type="entry name" value="Orn_de-COase"/>
</dbReference>
<evidence type="ECO:0000256" key="4">
    <source>
        <dbReference type="ARBA" id="ARBA00022898"/>
    </source>
</evidence>
<gene>
    <name evidence="12" type="ORF">BJ508DRAFT_207225</name>
</gene>
<dbReference type="EC" id="4.1.1.17" evidence="7"/>
<dbReference type="PANTHER" id="PTHR11482">
    <property type="entry name" value="ARGININE/DIAMINOPIMELATE/ORNITHINE DECARBOXYLASE"/>
    <property type="match status" value="1"/>
</dbReference>
<comment type="cofactor">
    <cofactor evidence="1 10">
        <name>pyridoxal 5'-phosphate</name>
        <dbReference type="ChEBI" id="CHEBI:597326"/>
    </cofactor>
</comment>
<dbReference type="InterPro" id="IPR022644">
    <property type="entry name" value="De-COase2_N"/>
</dbReference>
<dbReference type="PRINTS" id="PR01179">
    <property type="entry name" value="ODADCRBXLASE"/>
</dbReference>
<dbReference type="InterPro" id="IPR009006">
    <property type="entry name" value="Ala_racemase/Decarboxylase_C"/>
</dbReference>
<dbReference type="SUPFAM" id="SSF50621">
    <property type="entry name" value="Alanine racemase C-terminal domain-like"/>
    <property type="match status" value="1"/>
</dbReference>
<accession>A0A3N4IGU3</accession>
<comment type="catalytic activity">
    <reaction evidence="9">
        <text>L-ornithine + H(+) = putrescine + CO2</text>
        <dbReference type="Rhea" id="RHEA:22964"/>
        <dbReference type="ChEBI" id="CHEBI:15378"/>
        <dbReference type="ChEBI" id="CHEBI:16526"/>
        <dbReference type="ChEBI" id="CHEBI:46911"/>
        <dbReference type="ChEBI" id="CHEBI:326268"/>
        <dbReference type="EC" id="4.1.1.17"/>
    </reaction>
</comment>
<feature type="domain" description="Orn/DAP/Arg decarboxylase 2 N-terminal" evidence="11">
    <location>
        <begin position="37"/>
        <end position="271"/>
    </location>
</feature>
<dbReference type="CDD" id="cd00622">
    <property type="entry name" value="PLPDE_III_ODC"/>
    <property type="match status" value="1"/>
</dbReference>
<dbReference type="GO" id="GO:0005737">
    <property type="term" value="C:cytoplasm"/>
    <property type="evidence" value="ECO:0007669"/>
    <property type="project" value="TreeGrafter"/>
</dbReference>
<evidence type="ECO:0000256" key="3">
    <source>
        <dbReference type="ARBA" id="ARBA00022793"/>
    </source>
</evidence>
<comment type="similarity">
    <text evidence="2">Belongs to the Orn/Lys/Arg decarboxylase class-II family.</text>
</comment>
<evidence type="ECO:0000256" key="9">
    <source>
        <dbReference type="ARBA" id="ARBA00049127"/>
    </source>
</evidence>
<reference evidence="12 13" key="1">
    <citation type="journal article" date="2018" name="Nat. Ecol. Evol.">
        <title>Pezizomycetes genomes reveal the molecular basis of ectomycorrhizal truffle lifestyle.</title>
        <authorList>
            <person name="Murat C."/>
            <person name="Payen T."/>
            <person name="Noel B."/>
            <person name="Kuo A."/>
            <person name="Morin E."/>
            <person name="Chen J."/>
            <person name="Kohler A."/>
            <person name="Krizsan K."/>
            <person name="Balestrini R."/>
            <person name="Da Silva C."/>
            <person name="Montanini B."/>
            <person name="Hainaut M."/>
            <person name="Levati E."/>
            <person name="Barry K.W."/>
            <person name="Belfiori B."/>
            <person name="Cichocki N."/>
            <person name="Clum A."/>
            <person name="Dockter R.B."/>
            <person name="Fauchery L."/>
            <person name="Guy J."/>
            <person name="Iotti M."/>
            <person name="Le Tacon F."/>
            <person name="Lindquist E.A."/>
            <person name="Lipzen A."/>
            <person name="Malagnac F."/>
            <person name="Mello A."/>
            <person name="Molinier V."/>
            <person name="Miyauchi S."/>
            <person name="Poulain J."/>
            <person name="Riccioni C."/>
            <person name="Rubini A."/>
            <person name="Sitrit Y."/>
            <person name="Splivallo R."/>
            <person name="Traeger S."/>
            <person name="Wang M."/>
            <person name="Zifcakova L."/>
            <person name="Wipf D."/>
            <person name="Zambonelli A."/>
            <person name="Paolocci F."/>
            <person name="Nowrousian M."/>
            <person name="Ottonello S."/>
            <person name="Baldrian P."/>
            <person name="Spatafora J.W."/>
            <person name="Henrissat B."/>
            <person name="Nagy L.G."/>
            <person name="Aury J.M."/>
            <person name="Wincker P."/>
            <person name="Grigoriev I.V."/>
            <person name="Bonfante P."/>
            <person name="Martin F.M."/>
        </authorList>
    </citation>
    <scope>NUCLEOTIDE SEQUENCE [LARGE SCALE GENOMIC DNA]</scope>
    <source>
        <strain evidence="12 13">RN42</strain>
    </source>
</reference>
<evidence type="ECO:0000259" key="11">
    <source>
        <dbReference type="Pfam" id="PF02784"/>
    </source>
</evidence>
<comment type="pathway">
    <text evidence="6">Amine and polyamine biosynthesis; putrescine biosynthesis via L-ornithine pathway; putrescine from L-ornithine: step 1/1.</text>
</comment>
<dbReference type="Proteomes" id="UP000275078">
    <property type="component" value="Unassembled WGS sequence"/>
</dbReference>
<feature type="active site" description="Proton donor" evidence="10">
    <location>
        <position position="351"/>
    </location>
</feature>